<evidence type="ECO:0000313" key="2">
    <source>
        <dbReference type="Proteomes" id="UP000823775"/>
    </source>
</evidence>
<proteinExistence type="predicted"/>
<accession>A0ABS8V8I8</accession>
<keyword evidence="2" id="KW-1185">Reference proteome</keyword>
<protein>
    <submittedName>
        <fullName evidence="1">Uncharacterized protein</fullName>
    </submittedName>
</protein>
<dbReference type="EMBL" id="JACEIK010003651">
    <property type="protein sequence ID" value="MCD9642563.1"/>
    <property type="molecule type" value="Genomic_DNA"/>
</dbReference>
<dbReference type="Proteomes" id="UP000823775">
    <property type="component" value="Unassembled WGS sequence"/>
</dbReference>
<gene>
    <name evidence="1" type="ORF">HAX54_029436</name>
</gene>
<reference evidence="1 2" key="1">
    <citation type="journal article" date="2021" name="BMC Genomics">
        <title>Datura genome reveals duplications of psychoactive alkaloid biosynthetic genes and high mutation rate following tissue culture.</title>
        <authorList>
            <person name="Rajewski A."/>
            <person name="Carter-House D."/>
            <person name="Stajich J."/>
            <person name="Litt A."/>
        </authorList>
    </citation>
    <scope>NUCLEOTIDE SEQUENCE [LARGE SCALE GENOMIC DNA]</scope>
    <source>
        <strain evidence="1">AR-01</strain>
    </source>
</reference>
<name>A0ABS8V8I8_DATST</name>
<organism evidence="1 2">
    <name type="scientific">Datura stramonium</name>
    <name type="common">Jimsonweed</name>
    <name type="synonym">Common thornapple</name>
    <dbReference type="NCBI Taxonomy" id="4076"/>
    <lineage>
        <taxon>Eukaryota</taxon>
        <taxon>Viridiplantae</taxon>
        <taxon>Streptophyta</taxon>
        <taxon>Embryophyta</taxon>
        <taxon>Tracheophyta</taxon>
        <taxon>Spermatophyta</taxon>
        <taxon>Magnoliopsida</taxon>
        <taxon>eudicotyledons</taxon>
        <taxon>Gunneridae</taxon>
        <taxon>Pentapetalae</taxon>
        <taxon>asterids</taxon>
        <taxon>lamiids</taxon>
        <taxon>Solanales</taxon>
        <taxon>Solanaceae</taxon>
        <taxon>Solanoideae</taxon>
        <taxon>Datureae</taxon>
        <taxon>Datura</taxon>
    </lineage>
</organism>
<comment type="caution">
    <text evidence="1">The sequence shown here is derived from an EMBL/GenBank/DDBJ whole genome shotgun (WGS) entry which is preliminary data.</text>
</comment>
<sequence length="72" mass="8346">MSTSRECCKGKTPITDATTLGADSDEETQIGQVHFWINKMNNYYVKCKEHRSITVEARFEVDSFKEDFSDIY</sequence>
<evidence type="ECO:0000313" key="1">
    <source>
        <dbReference type="EMBL" id="MCD9642563.1"/>
    </source>
</evidence>
<feature type="non-terminal residue" evidence="1">
    <location>
        <position position="72"/>
    </location>
</feature>